<keyword evidence="2" id="KW-1185">Reference proteome</keyword>
<dbReference type="RefSeq" id="XP_017023428.1">
    <property type="nucleotide sequence ID" value="XM_017167939.2"/>
</dbReference>
<proteinExistence type="predicted"/>
<feature type="signal peptide" evidence="1">
    <location>
        <begin position="1"/>
        <end position="22"/>
    </location>
</feature>
<gene>
    <name evidence="3" type="primary">LOC108075485</name>
</gene>
<reference evidence="3" key="1">
    <citation type="submission" date="2025-08" db="UniProtKB">
        <authorList>
            <consortium name="RefSeq"/>
        </authorList>
    </citation>
    <scope>IDENTIFICATION</scope>
    <source>
        <strain evidence="3">14028-0561.14</strain>
        <tissue evidence="3">Whole fly</tissue>
    </source>
</reference>
<dbReference type="AlphaFoldDB" id="A0A6P4ILN0"/>
<accession>A0A6P4ILN0</accession>
<name>A0A6P4ILN0_DROKI</name>
<protein>
    <submittedName>
        <fullName evidence="3">Uncharacterized protein</fullName>
    </submittedName>
</protein>
<dbReference type="Proteomes" id="UP001652661">
    <property type="component" value="Chromosome 3R"/>
</dbReference>
<keyword evidence="1" id="KW-0732">Signal</keyword>
<feature type="chain" id="PRO_5027865227" evidence="1">
    <location>
        <begin position="23"/>
        <end position="124"/>
    </location>
</feature>
<evidence type="ECO:0000313" key="2">
    <source>
        <dbReference type="Proteomes" id="UP001652661"/>
    </source>
</evidence>
<dbReference type="GeneID" id="108075485"/>
<evidence type="ECO:0000313" key="3">
    <source>
        <dbReference type="RefSeq" id="XP_017023428.1"/>
    </source>
</evidence>
<sequence length="124" mass="13689">MASQWKVALLLTISALLGIAQASITCESDREYKCVDKKDCQTLIDYRSIGAGCPSKQVCCRINEIQQYCGRNNENVCVEENVCGSKVELRSLGPQCPDDLICCAVETDNDLSVMDPEPPRRKGK</sequence>
<organism evidence="2 3">
    <name type="scientific">Drosophila kikkawai</name>
    <name type="common">Fruit fly</name>
    <dbReference type="NCBI Taxonomy" id="30033"/>
    <lineage>
        <taxon>Eukaryota</taxon>
        <taxon>Metazoa</taxon>
        <taxon>Ecdysozoa</taxon>
        <taxon>Arthropoda</taxon>
        <taxon>Hexapoda</taxon>
        <taxon>Insecta</taxon>
        <taxon>Pterygota</taxon>
        <taxon>Neoptera</taxon>
        <taxon>Endopterygota</taxon>
        <taxon>Diptera</taxon>
        <taxon>Brachycera</taxon>
        <taxon>Muscomorpha</taxon>
        <taxon>Ephydroidea</taxon>
        <taxon>Drosophilidae</taxon>
        <taxon>Drosophila</taxon>
        <taxon>Sophophora</taxon>
    </lineage>
</organism>
<evidence type="ECO:0000256" key="1">
    <source>
        <dbReference type="SAM" id="SignalP"/>
    </source>
</evidence>
<dbReference type="OrthoDB" id="7863023at2759"/>